<comment type="caution">
    <text evidence="1">The sequence shown here is derived from an EMBL/GenBank/DDBJ whole genome shotgun (WGS) entry which is preliminary data.</text>
</comment>
<proteinExistence type="predicted"/>
<protein>
    <submittedName>
        <fullName evidence="1">Uncharacterized protein</fullName>
    </submittedName>
</protein>
<keyword evidence="2" id="KW-1185">Reference proteome</keyword>
<organism evidence="1 2">
    <name type="scientific">Cryptolaemus montrouzieri</name>
    <dbReference type="NCBI Taxonomy" id="559131"/>
    <lineage>
        <taxon>Eukaryota</taxon>
        <taxon>Metazoa</taxon>
        <taxon>Ecdysozoa</taxon>
        <taxon>Arthropoda</taxon>
        <taxon>Hexapoda</taxon>
        <taxon>Insecta</taxon>
        <taxon>Pterygota</taxon>
        <taxon>Neoptera</taxon>
        <taxon>Endopterygota</taxon>
        <taxon>Coleoptera</taxon>
        <taxon>Polyphaga</taxon>
        <taxon>Cucujiformia</taxon>
        <taxon>Coccinelloidea</taxon>
        <taxon>Coccinellidae</taxon>
        <taxon>Scymninae</taxon>
        <taxon>Scymnini</taxon>
        <taxon>Cryptolaemus</taxon>
    </lineage>
</organism>
<sequence>MITVCVCVFSQRLYFIRMHSCIAWWECSLEKRSQFKLFKLQRTACMMITGASRSTSTAAIEIILGLAPLHLVIRGATRMATYIFHHLSRNETSMFRFVSGALQSEIEDSQMLSMKSDIAIPKPTWCCHSRSSFLANRNAPAPRTVYLRVEPVYMVKVLPRNSRSVLEGL</sequence>
<name>A0ABD2NQS8_9CUCU</name>
<evidence type="ECO:0000313" key="2">
    <source>
        <dbReference type="Proteomes" id="UP001516400"/>
    </source>
</evidence>
<gene>
    <name evidence="1" type="ORF">HHI36_003957</name>
</gene>
<dbReference type="EMBL" id="JABFTP020000144">
    <property type="protein sequence ID" value="KAL3280721.1"/>
    <property type="molecule type" value="Genomic_DNA"/>
</dbReference>
<dbReference type="AlphaFoldDB" id="A0ABD2NQS8"/>
<accession>A0ABD2NQS8</accession>
<dbReference type="Proteomes" id="UP001516400">
    <property type="component" value="Unassembled WGS sequence"/>
</dbReference>
<reference evidence="1 2" key="1">
    <citation type="journal article" date="2021" name="BMC Biol.">
        <title>Horizontally acquired antibacterial genes associated with adaptive radiation of ladybird beetles.</title>
        <authorList>
            <person name="Li H.S."/>
            <person name="Tang X.F."/>
            <person name="Huang Y.H."/>
            <person name="Xu Z.Y."/>
            <person name="Chen M.L."/>
            <person name="Du X.Y."/>
            <person name="Qiu B.Y."/>
            <person name="Chen P.T."/>
            <person name="Zhang W."/>
            <person name="Slipinski A."/>
            <person name="Escalona H.E."/>
            <person name="Waterhouse R.M."/>
            <person name="Zwick A."/>
            <person name="Pang H."/>
        </authorList>
    </citation>
    <scope>NUCLEOTIDE SEQUENCE [LARGE SCALE GENOMIC DNA]</scope>
    <source>
        <strain evidence="1">SYSU2018</strain>
    </source>
</reference>
<evidence type="ECO:0000313" key="1">
    <source>
        <dbReference type="EMBL" id="KAL3280721.1"/>
    </source>
</evidence>